<feature type="compositionally biased region" description="Polar residues" evidence="1">
    <location>
        <begin position="33"/>
        <end position="62"/>
    </location>
</feature>
<dbReference type="Proteomes" id="UP000799423">
    <property type="component" value="Unassembled WGS sequence"/>
</dbReference>
<dbReference type="EMBL" id="MU006302">
    <property type="protein sequence ID" value="KAF2851440.1"/>
    <property type="molecule type" value="Genomic_DNA"/>
</dbReference>
<organism evidence="2 3">
    <name type="scientific">Plenodomus tracheiphilus IPT5</name>
    <dbReference type="NCBI Taxonomy" id="1408161"/>
    <lineage>
        <taxon>Eukaryota</taxon>
        <taxon>Fungi</taxon>
        <taxon>Dikarya</taxon>
        <taxon>Ascomycota</taxon>
        <taxon>Pezizomycotina</taxon>
        <taxon>Dothideomycetes</taxon>
        <taxon>Pleosporomycetidae</taxon>
        <taxon>Pleosporales</taxon>
        <taxon>Pleosporineae</taxon>
        <taxon>Leptosphaeriaceae</taxon>
        <taxon>Plenodomus</taxon>
    </lineage>
</organism>
<proteinExistence type="predicted"/>
<evidence type="ECO:0000313" key="3">
    <source>
        <dbReference type="Proteomes" id="UP000799423"/>
    </source>
</evidence>
<sequence>MGFGCPQGRGLRLHAAHGPSLNPHPPRMARSIFSESAATSTIVNDKRPNCTTDNPPSGQLNPPASPQQTP</sequence>
<reference evidence="2" key="1">
    <citation type="submission" date="2020-01" db="EMBL/GenBank/DDBJ databases">
        <authorList>
            <consortium name="DOE Joint Genome Institute"/>
            <person name="Haridas S."/>
            <person name="Albert R."/>
            <person name="Binder M."/>
            <person name="Bloem J."/>
            <person name="Labutti K."/>
            <person name="Salamov A."/>
            <person name="Andreopoulos B."/>
            <person name="Baker S.E."/>
            <person name="Barry K."/>
            <person name="Bills G."/>
            <person name="Bluhm B.H."/>
            <person name="Cannon C."/>
            <person name="Castanera R."/>
            <person name="Culley D.E."/>
            <person name="Daum C."/>
            <person name="Ezra D."/>
            <person name="Gonzalez J.B."/>
            <person name="Henrissat B."/>
            <person name="Kuo A."/>
            <person name="Liang C."/>
            <person name="Lipzen A."/>
            <person name="Lutzoni F."/>
            <person name="Magnuson J."/>
            <person name="Mondo S."/>
            <person name="Nolan M."/>
            <person name="Ohm R."/>
            <person name="Pangilinan J."/>
            <person name="Park H.-J."/>
            <person name="Ramirez L."/>
            <person name="Alfaro M."/>
            <person name="Sun H."/>
            <person name="Tritt A."/>
            <person name="Yoshinaga Y."/>
            <person name="Zwiers L.-H."/>
            <person name="Turgeon B.G."/>
            <person name="Goodwin S.B."/>
            <person name="Spatafora J.W."/>
            <person name="Crous P.W."/>
            <person name="Grigoriev I.V."/>
        </authorList>
    </citation>
    <scope>NUCLEOTIDE SEQUENCE</scope>
    <source>
        <strain evidence="2">IPT5</strain>
    </source>
</reference>
<accession>A0A6A7B7P8</accession>
<dbReference type="AlphaFoldDB" id="A0A6A7B7P8"/>
<feature type="region of interest" description="Disordered" evidence="1">
    <location>
        <begin position="1"/>
        <end position="70"/>
    </location>
</feature>
<protein>
    <submittedName>
        <fullName evidence="2">Uncharacterized protein</fullName>
    </submittedName>
</protein>
<evidence type="ECO:0000313" key="2">
    <source>
        <dbReference type="EMBL" id="KAF2851440.1"/>
    </source>
</evidence>
<evidence type="ECO:0000256" key="1">
    <source>
        <dbReference type="SAM" id="MobiDB-lite"/>
    </source>
</evidence>
<keyword evidence="3" id="KW-1185">Reference proteome</keyword>
<name>A0A6A7B7P8_9PLEO</name>
<gene>
    <name evidence="2" type="ORF">T440DRAFT_467707</name>
</gene>